<keyword evidence="1" id="KW-0479">Metal-binding</keyword>
<dbReference type="AlphaFoldDB" id="A0A8C1R0Y0"/>
<evidence type="ECO:0000256" key="3">
    <source>
        <dbReference type="ARBA" id="ARBA00022833"/>
    </source>
</evidence>
<dbReference type="SMART" id="SM00449">
    <property type="entry name" value="SPRY"/>
    <property type="match status" value="1"/>
</dbReference>
<dbReference type="Gene3D" id="2.60.120.920">
    <property type="match status" value="1"/>
</dbReference>
<dbReference type="SMART" id="SM00589">
    <property type="entry name" value="PRY"/>
    <property type="match status" value="1"/>
</dbReference>
<dbReference type="InterPro" id="IPR013083">
    <property type="entry name" value="Znf_RING/FYVE/PHD"/>
</dbReference>
<evidence type="ECO:0000256" key="4">
    <source>
        <dbReference type="PROSITE-ProRule" id="PRU00175"/>
    </source>
</evidence>
<dbReference type="PRINTS" id="PR01407">
    <property type="entry name" value="BUTYPHLNCDUF"/>
</dbReference>
<dbReference type="SMART" id="SM00184">
    <property type="entry name" value="RING"/>
    <property type="match status" value="1"/>
</dbReference>
<dbReference type="InterPro" id="IPR043136">
    <property type="entry name" value="B30.2/SPRY_sf"/>
</dbReference>
<dbReference type="PROSITE" id="PS00518">
    <property type="entry name" value="ZF_RING_1"/>
    <property type="match status" value="1"/>
</dbReference>
<reference evidence="8" key="2">
    <citation type="submission" date="2025-09" db="UniProtKB">
        <authorList>
            <consortium name="Ensembl"/>
        </authorList>
    </citation>
    <scope>IDENTIFICATION</scope>
</reference>
<dbReference type="InterPro" id="IPR001841">
    <property type="entry name" value="Znf_RING"/>
</dbReference>
<reference evidence="8" key="1">
    <citation type="submission" date="2025-08" db="UniProtKB">
        <authorList>
            <consortium name="Ensembl"/>
        </authorList>
    </citation>
    <scope>IDENTIFICATION</scope>
</reference>
<dbReference type="Pfam" id="PF00622">
    <property type="entry name" value="SPRY"/>
    <property type="match status" value="1"/>
</dbReference>
<dbReference type="PROSITE" id="PS50089">
    <property type="entry name" value="ZF_RING_2"/>
    <property type="match status" value="1"/>
</dbReference>
<feature type="coiled-coil region" evidence="5">
    <location>
        <begin position="149"/>
        <end position="187"/>
    </location>
</feature>
<keyword evidence="9" id="KW-1185">Reference proteome</keyword>
<dbReference type="InterPro" id="IPR001870">
    <property type="entry name" value="B30.2/SPRY"/>
</dbReference>
<dbReference type="Proteomes" id="UP000694427">
    <property type="component" value="Unplaced"/>
</dbReference>
<feature type="domain" description="RING-type" evidence="6">
    <location>
        <begin position="11"/>
        <end position="50"/>
    </location>
</feature>
<keyword evidence="3" id="KW-0862">Zinc</keyword>
<evidence type="ECO:0000256" key="2">
    <source>
        <dbReference type="ARBA" id="ARBA00022771"/>
    </source>
</evidence>
<dbReference type="SUPFAM" id="SSF49899">
    <property type="entry name" value="Concanavalin A-like lectins/glucanases"/>
    <property type="match status" value="1"/>
</dbReference>
<proteinExistence type="predicted"/>
<dbReference type="InterPro" id="IPR050143">
    <property type="entry name" value="TRIM/RBCC"/>
</dbReference>
<feature type="domain" description="B30.2/SPRY" evidence="7">
    <location>
        <begin position="226"/>
        <end position="409"/>
    </location>
</feature>
<dbReference type="SUPFAM" id="SSF57850">
    <property type="entry name" value="RING/U-box"/>
    <property type="match status" value="1"/>
</dbReference>
<keyword evidence="2 4" id="KW-0863">Zinc-finger</keyword>
<evidence type="ECO:0000256" key="5">
    <source>
        <dbReference type="SAM" id="Coils"/>
    </source>
</evidence>
<organism evidence="8 9">
    <name type="scientific">Cyprinus carpio</name>
    <name type="common">Common carp</name>
    <dbReference type="NCBI Taxonomy" id="7962"/>
    <lineage>
        <taxon>Eukaryota</taxon>
        <taxon>Metazoa</taxon>
        <taxon>Chordata</taxon>
        <taxon>Craniata</taxon>
        <taxon>Vertebrata</taxon>
        <taxon>Euteleostomi</taxon>
        <taxon>Actinopterygii</taxon>
        <taxon>Neopterygii</taxon>
        <taxon>Teleostei</taxon>
        <taxon>Ostariophysi</taxon>
        <taxon>Cypriniformes</taxon>
        <taxon>Cyprinidae</taxon>
        <taxon>Cyprininae</taxon>
        <taxon>Cyprinus</taxon>
    </lineage>
</organism>
<keyword evidence="5" id="KW-0175">Coiled coil</keyword>
<dbReference type="PANTHER" id="PTHR24103">
    <property type="entry name" value="E3 UBIQUITIN-PROTEIN LIGASE TRIM"/>
    <property type="match status" value="1"/>
</dbReference>
<name>A0A8C1R0Y0_CYPCA</name>
<dbReference type="InterPro" id="IPR017907">
    <property type="entry name" value="Znf_RING_CS"/>
</dbReference>
<dbReference type="InterPro" id="IPR003877">
    <property type="entry name" value="SPRY_dom"/>
</dbReference>
<dbReference type="InterPro" id="IPR003879">
    <property type="entry name" value="Butyrophylin_SPRY"/>
</dbReference>
<evidence type="ECO:0000313" key="9">
    <source>
        <dbReference type="Proteomes" id="UP000694427"/>
    </source>
</evidence>
<sequence length="409" mass="47287">MDSLNIKELSCPVCHEIFKAPVELSCSHNVCKECLQQLWRTKGTRECPVCGRTSSKNPSCNLVLKTLCESFLKERNEKRSAGSEICSLHGEKLKLVCLENKQPVPYKRNSNMEKTLKESSRKPEYTEHQIKEQFKKLRQFLRDEEASTIIALREEEDQKKQKMKQKLEDVNRHISALSHTIKDLEETMKANEVCFLKVSDLLVSLFCSEPDPQMPSGVLIYMPRYLGNLPYRVWKKMLNSVQKTPVILDPNTAHPRLVLSHDLTRVKYIWNEQPFPDNQERFDFCECVLGSEGFNSGMHFWEVEVKESECWSVGVTTESNQRKGHDFCNSNVWCVKYDPYRLLGSGFPIEEHIVCVRVDLDYDGGTVSFSDPITNTHLHTFTTTFTDVIFPFFCNLDEVKCLKILPVKL</sequence>
<dbReference type="PROSITE" id="PS50188">
    <property type="entry name" value="B302_SPRY"/>
    <property type="match status" value="1"/>
</dbReference>
<protein>
    <submittedName>
        <fullName evidence="8">Uncharacterized protein</fullName>
    </submittedName>
</protein>
<evidence type="ECO:0000259" key="6">
    <source>
        <dbReference type="PROSITE" id="PS50089"/>
    </source>
</evidence>
<dbReference type="GO" id="GO:0008270">
    <property type="term" value="F:zinc ion binding"/>
    <property type="evidence" value="ECO:0007669"/>
    <property type="project" value="UniProtKB-KW"/>
</dbReference>
<dbReference type="InterPro" id="IPR013320">
    <property type="entry name" value="ConA-like_dom_sf"/>
</dbReference>
<evidence type="ECO:0000256" key="1">
    <source>
        <dbReference type="ARBA" id="ARBA00022723"/>
    </source>
</evidence>
<evidence type="ECO:0000313" key="8">
    <source>
        <dbReference type="Ensembl" id="ENSCCRP00010079146.1"/>
    </source>
</evidence>
<dbReference type="Ensembl" id="ENSCCRT00010087803.1">
    <property type="protein sequence ID" value="ENSCCRP00010079146.1"/>
    <property type="gene ID" value="ENSCCRG00010034594.1"/>
</dbReference>
<dbReference type="InterPro" id="IPR027370">
    <property type="entry name" value="Znf-RING_euk"/>
</dbReference>
<accession>A0A8C1R0Y0</accession>
<dbReference type="Pfam" id="PF13445">
    <property type="entry name" value="zf-RING_UBOX"/>
    <property type="match status" value="1"/>
</dbReference>
<evidence type="ECO:0000259" key="7">
    <source>
        <dbReference type="PROSITE" id="PS50188"/>
    </source>
</evidence>
<dbReference type="InterPro" id="IPR006574">
    <property type="entry name" value="PRY"/>
</dbReference>
<dbReference type="Pfam" id="PF13765">
    <property type="entry name" value="PRY"/>
    <property type="match status" value="1"/>
</dbReference>
<dbReference type="Gene3D" id="3.30.40.10">
    <property type="entry name" value="Zinc/RING finger domain, C3HC4 (zinc finger)"/>
    <property type="match status" value="1"/>
</dbReference>